<keyword evidence="5" id="KW-0547">Nucleotide-binding</keyword>
<feature type="domain" description="ABC transmembrane type-1" evidence="12">
    <location>
        <begin position="53"/>
        <end position="335"/>
    </location>
</feature>
<evidence type="ECO:0000259" key="12">
    <source>
        <dbReference type="PROSITE" id="PS50929"/>
    </source>
</evidence>
<dbReference type="GO" id="GO:0005886">
    <property type="term" value="C:plasma membrane"/>
    <property type="evidence" value="ECO:0007669"/>
    <property type="project" value="UniProtKB-SubCell"/>
</dbReference>
<evidence type="ECO:0000256" key="4">
    <source>
        <dbReference type="ARBA" id="ARBA00022692"/>
    </source>
</evidence>
<sequence>MVKSDKKNQSNDPTSGIRPGRHIPTGPVVKAKNTKETLHRLWHYLRKQKLGLIAVTIFTAISAVLMLTGPYLIGMSIDRYIVPRDYDGLVTLCLVLLGVYIASSAFSWLQMHVMAAISQHTIRDMRSELFDKVQKLPISYFDKTPHGELMSRTTNDMETVSNTLNQSMAQFINSILTLVGVIIFMLVMDIKLTLVSMVIIPIVILTTKKIATYTRKFFSNQQKELGSLNGFIEETVSGQKVIKVYRREAKTLGQFQAKNRALRDVAKKAQIFAGVMGPSMNFINNLSFALIAGIGGWMALREIVTIGVVVAFLNYSKQFSRPINELASQFNLLQSAIAGAERIFEVMDEVEEDDEGERKPKIPSVQRSIEFKNVTFSYIKEDGPVLKDVSFTVEKGQNIALVGPTGAGKTTIINLLTRFYDIEEGSIRIDDRDIKEWDRNSLRRRIGIVLQDAFLFSGSVMENIRYGRLDATDDEVLEAAQMANADSFICKLPNGYASVLSADGGNLSQGQRQLITIARAILANPDILILDEATSSIDTRTESQIQQAMKTLMVGRTSFVIAHRLSTIREADVILVIKDGEIYERGNHDALMEQKGFYYEMQMNVTNAQQAM</sequence>
<dbReference type="Gene3D" id="1.20.1560.10">
    <property type="entry name" value="ABC transporter type 1, transmembrane domain"/>
    <property type="match status" value="1"/>
</dbReference>
<feature type="transmembrane region" description="Helical" evidence="10">
    <location>
        <begin position="50"/>
        <end position="73"/>
    </location>
</feature>
<dbReference type="GO" id="GO:0016887">
    <property type="term" value="F:ATP hydrolysis activity"/>
    <property type="evidence" value="ECO:0007669"/>
    <property type="project" value="InterPro"/>
</dbReference>
<keyword evidence="13" id="KW-0378">Hydrolase</keyword>
<dbReference type="EMBL" id="LS483476">
    <property type="protein sequence ID" value="SQI63465.1"/>
    <property type="molecule type" value="Genomic_DNA"/>
</dbReference>
<feature type="transmembrane region" description="Helical" evidence="10">
    <location>
        <begin position="194"/>
        <end position="211"/>
    </location>
</feature>
<evidence type="ECO:0000256" key="6">
    <source>
        <dbReference type="ARBA" id="ARBA00022840"/>
    </source>
</evidence>
<name>A0A2X4ZFP4_LEDLE</name>
<dbReference type="RefSeq" id="WP_066145712.1">
    <property type="nucleotide sequence ID" value="NZ_CBCSGM010000009.1"/>
</dbReference>
<dbReference type="STRING" id="1348624.GCA_001591545_03701"/>
<evidence type="ECO:0000256" key="7">
    <source>
        <dbReference type="ARBA" id="ARBA00022989"/>
    </source>
</evidence>
<keyword evidence="6 13" id="KW-0067">ATP-binding</keyword>
<dbReference type="GO" id="GO:0005524">
    <property type="term" value="F:ATP binding"/>
    <property type="evidence" value="ECO:0007669"/>
    <property type="project" value="UniProtKB-KW"/>
</dbReference>
<dbReference type="Pfam" id="PF00005">
    <property type="entry name" value="ABC_tran"/>
    <property type="match status" value="1"/>
</dbReference>
<dbReference type="KEGG" id="blen:NCTC4824_04121"/>
<dbReference type="InterPro" id="IPR027417">
    <property type="entry name" value="P-loop_NTPase"/>
</dbReference>
<evidence type="ECO:0000313" key="13">
    <source>
        <dbReference type="EMBL" id="SQI63465.1"/>
    </source>
</evidence>
<comment type="subcellular location">
    <subcellularLocation>
        <location evidence="1">Cell membrane</location>
        <topology evidence="1">Multi-pass membrane protein</topology>
    </subcellularLocation>
</comment>
<dbReference type="FunFam" id="1.20.1560.10:FF:000011">
    <property type="entry name" value="Multidrug ABC transporter ATP-binding protein"/>
    <property type="match status" value="1"/>
</dbReference>
<evidence type="ECO:0000256" key="10">
    <source>
        <dbReference type="SAM" id="Phobius"/>
    </source>
</evidence>
<dbReference type="InterPro" id="IPR017871">
    <property type="entry name" value="ABC_transporter-like_CS"/>
</dbReference>
<keyword evidence="2" id="KW-0813">Transport</keyword>
<dbReference type="SUPFAM" id="SSF52540">
    <property type="entry name" value="P-loop containing nucleoside triphosphate hydrolases"/>
    <property type="match status" value="1"/>
</dbReference>
<dbReference type="Gene3D" id="3.40.50.300">
    <property type="entry name" value="P-loop containing nucleotide triphosphate hydrolases"/>
    <property type="match status" value="1"/>
</dbReference>
<dbReference type="CDD" id="cd18547">
    <property type="entry name" value="ABC_6TM_Tm288_like"/>
    <property type="match status" value="1"/>
</dbReference>
<evidence type="ECO:0000256" key="3">
    <source>
        <dbReference type="ARBA" id="ARBA00022475"/>
    </source>
</evidence>
<evidence type="ECO:0000256" key="8">
    <source>
        <dbReference type="ARBA" id="ARBA00023136"/>
    </source>
</evidence>
<keyword evidence="7 10" id="KW-1133">Transmembrane helix</keyword>
<dbReference type="InterPro" id="IPR003593">
    <property type="entry name" value="AAA+_ATPase"/>
</dbReference>
<keyword evidence="14" id="KW-1185">Reference proteome</keyword>
<evidence type="ECO:0000256" key="1">
    <source>
        <dbReference type="ARBA" id="ARBA00004651"/>
    </source>
</evidence>
<dbReference type="SUPFAM" id="SSF90123">
    <property type="entry name" value="ABC transporter transmembrane region"/>
    <property type="match status" value="1"/>
</dbReference>
<dbReference type="PROSITE" id="PS00211">
    <property type="entry name" value="ABC_TRANSPORTER_1"/>
    <property type="match status" value="1"/>
</dbReference>
<evidence type="ECO:0000256" key="9">
    <source>
        <dbReference type="SAM" id="MobiDB-lite"/>
    </source>
</evidence>
<evidence type="ECO:0000256" key="5">
    <source>
        <dbReference type="ARBA" id="ARBA00022741"/>
    </source>
</evidence>
<evidence type="ECO:0000313" key="14">
    <source>
        <dbReference type="Proteomes" id="UP000249134"/>
    </source>
</evidence>
<dbReference type="InterPro" id="IPR003439">
    <property type="entry name" value="ABC_transporter-like_ATP-bd"/>
</dbReference>
<feature type="transmembrane region" description="Helical" evidence="10">
    <location>
        <begin position="171"/>
        <end position="188"/>
    </location>
</feature>
<keyword evidence="4 10" id="KW-0812">Transmembrane</keyword>
<keyword evidence="8 10" id="KW-0472">Membrane</keyword>
<reference evidence="13 14" key="1">
    <citation type="submission" date="2018-06" db="EMBL/GenBank/DDBJ databases">
        <authorList>
            <consortium name="Pathogen Informatics"/>
            <person name="Doyle S."/>
        </authorList>
    </citation>
    <scope>NUCLEOTIDE SEQUENCE [LARGE SCALE GENOMIC DNA]</scope>
    <source>
        <strain evidence="13 14">NCTC4824</strain>
    </source>
</reference>
<feature type="domain" description="ABC transporter" evidence="11">
    <location>
        <begin position="369"/>
        <end position="604"/>
    </location>
</feature>
<organism evidence="13 14">
    <name type="scientific">Lederbergia lenta</name>
    <name type="common">Bacillus lentus</name>
    <dbReference type="NCBI Taxonomy" id="1467"/>
    <lineage>
        <taxon>Bacteria</taxon>
        <taxon>Bacillati</taxon>
        <taxon>Bacillota</taxon>
        <taxon>Bacilli</taxon>
        <taxon>Bacillales</taxon>
        <taxon>Bacillaceae</taxon>
        <taxon>Lederbergia</taxon>
    </lineage>
</organism>
<dbReference type="PROSITE" id="PS50893">
    <property type="entry name" value="ABC_TRANSPORTER_2"/>
    <property type="match status" value="1"/>
</dbReference>
<dbReference type="InterPro" id="IPR011527">
    <property type="entry name" value="ABC1_TM_dom"/>
</dbReference>
<dbReference type="Pfam" id="PF00664">
    <property type="entry name" value="ABC_membrane"/>
    <property type="match status" value="1"/>
</dbReference>
<dbReference type="GO" id="GO:0015421">
    <property type="term" value="F:ABC-type oligopeptide transporter activity"/>
    <property type="evidence" value="ECO:0007669"/>
    <property type="project" value="TreeGrafter"/>
</dbReference>
<feature type="transmembrane region" description="Helical" evidence="10">
    <location>
        <begin position="88"/>
        <end position="109"/>
    </location>
</feature>
<dbReference type="PANTHER" id="PTHR43394">
    <property type="entry name" value="ATP-DEPENDENT PERMEASE MDL1, MITOCHONDRIAL"/>
    <property type="match status" value="1"/>
</dbReference>
<dbReference type="InterPro" id="IPR036640">
    <property type="entry name" value="ABC1_TM_sf"/>
</dbReference>
<proteinExistence type="predicted"/>
<protein>
    <submittedName>
        <fullName evidence="13">Putative ABC transporter ATP-binding/permease</fullName>
        <ecNumber evidence="13">3.6.3.-</ecNumber>
    </submittedName>
</protein>
<dbReference type="PANTHER" id="PTHR43394:SF1">
    <property type="entry name" value="ATP-BINDING CASSETTE SUB-FAMILY B MEMBER 10, MITOCHONDRIAL"/>
    <property type="match status" value="1"/>
</dbReference>
<dbReference type="AlphaFoldDB" id="A0A2X4ZFP4"/>
<dbReference type="EC" id="3.6.3.-" evidence="13"/>
<gene>
    <name evidence="13" type="primary">yfiC_2</name>
    <name evidence="13" type="ORF">NCTC4824_04121</name>
</gene>
<dbReference type="FunFam" id="3.40.50.300:FF:000287">
    <property type="entry name" value="Multidrug ABC transporter ATP-binding protein"/>
    <property type="match status" value="1"/>
</dbReference>
<feature type="region of interest" description="Disordered" evidence="9">
    <location>
        <begin position="1"/>
        <end position="28"/>
    </location>
</feature>
<dbReference type="SMART" id="SM00382">
    <property type="entry name" value="AAA"/>
    <property type="match status" value="1"/>
</dbReference>
<accession>A0A2X4ZFP4</accession>
<keyword evidence="3" id="KW-1003">Cell membrane</keyword>
<evidence type="ECO:0000259" key="11">
    <source>
        <dbReference type="PROSITE" id="PS50893"/>
    </source>
</evidence>
<dbReference type="Proteomes" id="UP000249134">
    <property type="component" value="Chromosome 1"/>
</dbReference>
<dbReference type="PROSITE" id="PS50929">
    <property type="entry name" value="ABC_TM1F"/>
    <property type="match status" value="1"/>
</dbReference>
<dbReference type="InterPro" id="IPR039421">
    <property type="entry name" value="Type_1_exporter"/>
</dbReference>
<evidence type="ECO:0000256" key="2">
    <source>
        <dbReference type="ARBA" id="ARBA00022448"/>
    </source>
</evidence>